<name>A0ABY6SGZ8_PODCO</name>
<evidence type="ECO:0000256" key="1">
    <source>
        <dbReference type="ARBA" id="ARBA00023604"/>
    </source>
</evidence>
<organism evidence="2 3">
    <name type="scientific">Podospora comata</name>
    <dbReference type="NCBI Taxonomy" id="48703"/>
    <lineage>
        <taxon>Eukaryota</taxon>
        <taxon>Fungi</taxon>
        <taxon>Dikarya</taxon>
        <taxon>Ascomycota</taxon>
        <taxon>Pezizomycotina</taxon>
        <taxon>Sordariomycetes</taxon>
        <taxon>Sordariomycetidae</taxon>
        <taxon>Sordariales</taxon>
        <taxon>Podosporaceae</taxon>
        <taxon>Podospora</taxon>
    </lineage>
</organism>
<accession>A0ABY6SGZ8</accession>
<reference evidence="2" key="1">
    <citation type="submission" date="2018-02" db="EMBL/GenBank/DDBJ databases">
        <authorList>
            <person name="Silar P."/>
        </authorList>
    </citation>
    <scope>NUCLEOTIDE SEQUENCE [LARGE SCALE GENOMIC DNA]</scope>
    <source>
        <strain evidence="2">T</strain>
    </source>
</reference>
<dbReference type="Proteomes" id="UP000280685">
    <property type="component" value="Chromosome 6"/>
</dbReference>
<dbReference type="InterPro" id="IPR044053">
    <property type="entry name" value="AsaB-like"/>
</dbReference>
<comment type="similarity">
    <text evidence="1">Belongs to the asaB hydroxylase/desaturase family.</text>
</comment>
<proteinExistence type="inferred from homology"/>
<dbReference type="EMBL" id="LR026969">
    <property type="protein sequence ID" value="VBB84188.1"/>
    <property type="molecule type" value="Genomic_DNA"/>
</dbReference>
<evidence type="ECO:0000313" key="3">
    <source>
        <dbReference type="Proteomes" id="UP000280685"/>
    </source>
</evidence>
<dbReference type="PANTHER" id="PTHR34598:SF3">
    <property type="entry name" value="OXIDOREDUCTASE AN1597"/>
    <property type="match status" value="1"/>
</dbReference>
<dbReference type="PANTHER" id="PTHR34598">
    <property type="entry name" value="BLL6449 PROTEIN"/>
    <property type="match status" value="1"/>
</dbReference>
<protein>
    <recommendedName>
        <fullName evidence="4">Methyltransferase</fullName>
    </recommendedName>
</protein>
<sequence>METAIATVFYLDKPPYKNEKPYFCCLPPEFLQGNSSTNHVHIPADITVTNIRSEVATFSLDENGFEVVEQTLDDQFNYESVKSGSEIEQRYIQKMEAFLTERFEAKKVVVFDVETRKRNREFPGNIGEKSSLEQPVPSAIERAVYIVRQHNLDEQLLSGRIQIINSWRPFFSDLEDWPLGLCDARTIDIEEDITPSDTVFPNNVAETLQVHRSSAHKWYFLDKQSQNELLLFKIFDSDDTSSRVCPHAAIQPNLRGYGAARPRESIETRAMIFYG</sequence>
<gene>
    <name evidence="2" type="ORF">PODCO_600618</name>
</gene>
<evidence type="ECO:0008006" key="4">
    <source>
        <dbReference type="Google" id="ProtNLM"/>
    </source>
</evidence>
<evidence type="ECO:0000313" key="2">
    <source>
        <dbReference type="EMBL" id="VBB84188.1"/>
    </source>
</evidence>
<keyword evidence="3" id="KW-1185">Reference proteome</keyword>
<dbReference type="NCBIfam" id="NF041278">
    <property type="entry name" value="CmcJ_NvfI_EfuI"/>
    <property type="match status" value="1"/>
</dbReference>